<gene>
    <name evidence="3" type="ORF">BESB_057380</name>
</gene>
<comment type="caution">
    <text evidence="3">The sequence shown here is derived from an EMBL/GenBank/DDBJ whole genome shotgun (WGS) entry which is preliminary data.</text>
</comment>
<dbReference type="GO" id="GO:0016020">
    <property type="term" value="C:membrane"/>
    <property type="evidence" value="ECO:0007669"/>
    <property type="project" value="InterPro"/>
</dbReference>
<evidence type="ECO:0000256" key="1">
    <source>
        <dbReference type="SAM" id="Phobius"/>
    </source>
</evidence>
<dbReference type="InterPro" id="IPR028352">
    <property type="entry name" value="Surface_antig_SAG1"/>
</dbReference>
<dbReference type="Pfam" id="PF04092">
    <property type="entry name" value="SAG"/>
    <property type="match status" value="2"/>
</dbReference>
<feature type="transmembrane region" description="Helical" evidence="1">
    <location>
        <begin position="21"/>
        <end position="41"/>
    </location>
</feature>
<dbReference type="Gene3D" id="2.60.40.1320">
    <property type="entry name" value="SRS domain"/>
    <property type="match status" value="2"/>
</dbReference>
<dbReference type="Proteomes" id="UP000224006">
    <property type="component" value="Chromosome IV"/>
</dbReference>
<dbReference type="VEuPathDB" id="ToxoDB:BESB_057380"/>
<dbReference type="GeneID" id="40310667"/>
<dbReference type="EMBL" id="NWUJ01000004">
    <property type="protein sequence ID" value="PFH36087.1"/>
    <property type="molecule type" value="Genomic_DNA"/>
</dbReference>
<keyword evidence="4" id="KW-1185">Reference proteome</keyword>
<dbReference type="OrthoDB" id="329695at2759"/>
<reference evidence="3 4" key="1">
    <citation type="submission" date="2017-09" db="EMBL/GenBank/DDBJ databases">
        <title>Genome sequencing of Besnoitia besnoiti strain Bb-Ger1.</title>
        <authorList>
            <person name="Schares G."/>
            <person name="Venepally P."/>
            <person name="Lorenzi H.A."/>
        </authorList>
    </citation>
    <scope>NUCLEOTIDE SEQUENCE [LARGE SCALE GENOMIC DNA]</scope>
    <source>
        <strain evidence="3 4">Bb-Ger1</strain>
    </source>
</reference>
<evidence type="ECO:0000313" key="3">
    <source>
        <dbReference type="EMBL" id="PFH36087.1"/>
    </source>
</evidence>
<dbReference type="SUPFAM" id="SSF74877">
    <property type="entry name" value="Major surface antigen p30, SAG1"/>
    <property type="match status" value="2"/>
</dbReference>
<proteinExistence type="predicted"/>
<sequence>MYAKPPAFVRSPRGARLRYCSSYQVGLMVLLSSMGLIALSVHTTFSHVRALASETKLVPECILSGKVTTCTCDVTKTVAEGKAQAAILSQTNNGIKLECKSGLECAPKGLSQTVCTAEDESLSACSVALHTLLADNQKNVTWTDCAQREIPAASTCKTLSVPQDNFPFIDERFAVGCADGNNSNQKICKVAVTVTARPSVTEGQTVRCAYGANSNQSRQSVTLSPSKNNFTLVCGEKGEVLPKKYDQAYCPAELKGDQEACDGNYKSILPGYEEQWWEKRDEGKSYTLSIPADKFPKEQSKIVVGCQQKTQQTESKVTGEGVSGPTLCAVDVTIEAGASPSLSAVSSRISLMLLGSGIAAAATQGI</sequence>
<evidence type="ECO:0000313" key="4">
    <source>
        <dbReference type="Proteomes" id="UP000224006"/>
    </source>
</evidence>
<dbReference type="InterPro" id="IPR036755">
    <property type="entry name" value="SRS_dom_sf"/>
</dbReference>
<dbReference type="PRINTS" id="PR01801">
    <property type="entry name" value="SURFCEANTIGN"/>
</dbReference>
<feature type="domain" description="SRS" evidence="2">
    <location>
        <begin position="204"/>
        <end position="334"/>
    </location>
</feature>
<keyword evidence="1" id="KW-0812">Transmembrane</keyword>
<protein>
    <submittedName>
        <fullName evidence="3">SAG-related sequence</fullName>
    </submittedName>
</protein>
<feature type="domain" description="SRS" evidence="2">
    <location>
        <begin position="67"/>
        <end position="194"/>
    </location>
</feature>
<keyword evidence="1" id="KW-0472">Membrane</keyword>
<dbReference type="KEGG" id="bbes:BESB_057380"/>
<dbReference type="AlphaFoldDB" id="A0A2A9MKE6"/>
<dbReference type="InterPro" id="IPR007226">
    <property type="entry name" value="SRS_dom"/>
</dbReference>
<dbReference type="RefSeq" id="XP_029220096.1">
    <property type="nucleotide sequence ID" value="XM_029364173.1"/>
</dbReference>
<accession>A0A2A9MKE6</accession>
<evidence type="ECO:0000259" key="2">
    <source>
        <dbReference type="Pfam" id="PF04092"/>
    </source>
</evidence>
<keyword evidence="1" id="KW-1133">Transmembrane helix</keyword>
<name>A0A2A9MKE6_BESBE</name>
<organism evidence="3 4">
    <name type="scientific">Besnoitia besnoiti</name>
    <name type="common">Apicomplexan protozoan</name>
    <dbReference type="NCBI Taxonomy" id="94643"/>
    <lineage>
        <taxon>Eukaryota</taxon>
        <taxon>Sar</taxon>
        <taxon>Alveolata</taxon>
        <taxon>Apicomplexa</taxon>
        <taxon>Conoidasida</taxon>
        <taxon>Coccidia</taxon>
        <taxon>Eucoccidiorida</taxon>
        <taxon>Eimeriorina</taxon>
        <taxon>Sarcocystidae</taxon>
        <taxon>Besnoitia</taxon>
    </lineage>
</organism>